<organism evidence="11 12">
    <name type="scientific">Aplysia californica</name>
    <name type="common">California sea hare</name>
    <dbReference type="NCBI Taxonomy" id="6500"/>
    <lineage>
        <taxon>Eukaryota</taxon>
        <taxon>Metazoa</taxon>
        <taxon>Spiralia</taxon>
        <taxon>Lophotrochozoa</taxon>
        <taxon>Mollusca</taxon>
        <taxon>Gastropoda</taxon>
        <taxon>Heterobranchia</taxon>
        <taxon>Euthyneura</taxon>
        <taxon>Tectipleura</taxon>
        <taxon>Aplysiida</taxon>
        <taxon>Aplysioidea</taxon>
        <taxon>Aplysiidae</taxon>
        <taxon>Aplysia</taxon>
    </lineage>
</organism>
<feature type="transmembrane region" description="Helical" evidence="9">
    <location>
        <begin position="254"/>
        <end position="279"/>
    </location>
</feature>
<dbReference type="InterPro" id="IPR017452">
    <property type="entry name" value="GPCR_Rhodpsn_7TM"/>
</dbReference>
<dbReference type="InterPro" id="IPR000276">
    <property type="entry name" value="GPCR_Rhodpsn"/>
</dbReference>
<keyword evidence="7 8" id="KW-0807">Transducer</keyword>
<dbReference type="PROSITE" id="PS50262">
    <property type="entry name" value="G_PROTEIN_RECEP_F1_2"/>
    <property type="match status" value="1"/>
</dbReference>
<dbReference type="SUPFAM" id="SSF81321">
    <property type="entry name" value="Family A G protein-coupled receptor-like"/>
    <property type="match status" value="1"/>
</dbReference>
<evidence type="ECO:0000256" key="1">
    <source>
        <dbReference type="ARBA" id="ARBA00004141"/>
    </source>
</evidence>
<evidence type="ECO:0000256" key="3">
    <source>
        <dbReference type="ARBA" id="ARBA00022989"/>
    </source>
</evidence>
<proteinExistence type="inferred from homology"/>
<keyword evidence="3 9" id="KW-1133">Transmembrane helix</keyword>
<evidence type="ECO:0000313" key="11">
    <source>
        <dbReference type="Proteomes" id="UP000694888"/>
    </source>
</evidence>
<evidence type="ECO:0000256" key="2">
    <source>
        <dbReference type="ARBA" id="ARBA00022692"/>
    </source>
</evidence>
<dbReference type="PANTHER" id="PTHR24243">
    <property type="entry name" value="G-PROTEIN COUPLED RECEPTOR"/>
    <property type="match status" value="1"/>
</dbReference>
<keyword evidence="11" id="KW-1185">Reference proteome</keyword>
<protein>
    <submittedName>
        <fullName evidence="12">Uncharacterized protein LOC101850310</fullName>
    </submittedName>
</protein>
<dbReference type="InterPro" id="IPR019427">
    <property type="entry name" value="7TM_GPCR_serpentine_rcpt_Srw"/>
</dbReference>
<keyword evidence="5 9" id="KW-0472">Membrane</keyword>
<evidence type="ECO:0000256" key="8">
    <source>
        <dbReference type="RuleBase" id="RU000688"/>
    </source>
</evidence>
<dbReference type="Gene3D" id="1.20.1070.10">
    <property type="entry name" value="Rhodopsin 7-helix transmembrane proteins"/>
    <property type="match status" value="1"/>
</dbReference>
<feature type="transmembrane region" description="Helical" evidence="9">
    <location>
        <begin position="194"/>
        <end position="219"/>
    </location>
</feature>
<feature type="transmembrane region" description="Helical" evidence="9">
    <location>
        <begin position="291"/>
        <end position="315"/>
    </location>
</feature>
<dbReference type="PROSITE" id="PS00237">
    <property type="entry name" value="G_PROTEIN_RECEP_F1_1"/>
    <property type="match status" value="1"/>
</dbReference>
<comment type="subcellular location">
    <subcellularLocation>
        <location evidence="1">Membrane</location>
        <topology evidence="1">Multi-pass membrane protein</topology>
    </subcellularLocation>
</comment>
<evidence type="ECO:0000256" key="6">
    <source>
        <dbReference type="ARBA" id="ARBA00023170"/>
    </source>
</evidence>
<evidence type="ECO:0000259" key="10">
    <source>
        <dbReference type="PROSITE" id="PS50262"/>
    </source>
</evidence>
<dbReference type="RefSeq" id="XP_005092678.2">
    <property type="nucleotide sequence ID" value="XM_005092621.3"/>
</dbReference>
<accession>A0ABM0JFS2</accession>
<keyword evidence="2 8" id="KW-0812">Transmembrane</keyword>
<comment type="similarity">
    <text evidence="8">Belongs to the G-protein coupled receptor 1 family.</text>
</comment>
<evidence type="ECO:0000256" key="4">
    <source>
        <dbReference type="ARBA" id="ARBA00023040"/>
    </source>
</evidence>
<dbReference type="Proteomes" id="UP000694888">
    <property type="component" value="Unplaced"/>
</dbReference>
<gene>
    <name evidence="12" type="primary">LOC101850310</name>
</gene>
<feature type="domain" description="G-protein coupled receptors family 1 profile" evidence="10">
    <location>
        <begin position="36"/>
        <end position="314"/>
    </location>
</feature>
<dbReference type="Pfam" id="PF10324">
    <property type="entry name" value="7TM_GPCR_Srw"/>
    <property type="match status" value="1"/>
</dbReference>
<dbReference type="PANTHER" id="PTHR24243:SF233">
    <property type="entry name" value="THYROTROPIN-RELEASING HORMONE RECEPTOR"/>
    <property type="match status" value="1"/>
</dbReference>
<reference evidence="12" key="1">
    <citation type="submission" date="2025-08" db="UniProtKB">
        <authorList>
            <consortium name="RefSeq"/>
        </authorList>
    </citation>
    <scope>IDENTIFICATION</scope>
</reference>
<name>A0ABM0JFS2_APLCA</name>
<feature type="transmembrane region" description="Helical" evidence="9">
    <location>
        <begin position="139"/>
        <end position="162"/>
    </location>
</feature>
<sequence>MVGSSFGMHRGMNLLRSFLEYNLWICSIIAIFGIFTNVIIIAVFSRLGYRNTINISMTCIAFWDLVRCACGLTHRVYGVIRVVNPADGRTWENFTRASVLYLYTFVVYLSSVLAGYVAVERCLCVSIPFTVKSVLTPRFTVVAMVTLSVVCLGSFVIVFGFYDYVYVFSDKYNQTIGIFTFSEFYYQNPKIVPYYNLIGILWPLVSFIVIVVCTVIIIIHLQRSSKFRSNAKASETKKEESAGLSQRDKQVVKMMLVVIIFYIINLFPRIVLFFAKIFVPEFYINKLYHNLFFIVVYFLFLFDYINSASNLIIFVSMSSNFRAAFLQMFGCATVEVIH</sequence>
<keyword evidence="4 8" id="KW-0297">G-protein coupled receptor</keyword>
<dbReference type="GeneID" id="101850310"/>
<evidence type="ECO:0000313" key="12">
    <source>
        <dbReference type="RefSeq" id="XP_005092678.2"/>
    </source>
</evidence>
<dbReference type="PRINTS" id="PR00237">
    <property type="entry name" value="GPCRRHODOPSN"/>
</dbReference>
<feature type="transmembrane region" description="Helical" evidence="9">
    <location>
        <begin position="100"/>
        <end position="119"/>
    </location>
</feature>
<evidence type="ECO:0000256" key="7">
    <source>
        <dbReference type="ARBA" id="ARBA00023224"/>
    </source>
</evidence>
<evidence type="ECO:0000256" key="9">
    <source>
        <dbReference type="SAM" id="Phobius"/>
    </source>
</evidence>
<keyword evidence="6 8" id="KW-0675">Receptor</keyword>
<evidence type="ECO:0000256" key="5">
    <source>
        <dbReference type="ARBA" id="ARBA00023136"/>
    </source>
</evidence>
<feature type="transmembrane region" description="Helical" evidence="9">
    <location>
        <begin position="21"/>
        <end position="44"/>
    </location>
</feature>